<gene>
    <name evidence="2" type="ORF">KP509_37G028700</name>
    <name evidence="3" type="ORF">KP509_37G028900</name>
</gene>
<evidence type="ECO:0008006" key="5">
    <source>
        <dbReference type="Google" id="ProtNLM"/>
    </source>
</evidence>
<keyword evidence="1" id="KW-0732">Signal</keyword>
<feature type="signal peptide" evidence="1">
    <location>
        <begin position="1"/>
        <end position="18"/>
    </location>
</feature>
<feature type="chain" id="PRO_5036275793" description="NADH dehydrogenase subunit 4L" evidence="1">
    <location>
        <begin position="19"/>
        <end position="60"/>
    </location>
</feature>
<comment type="caution">
    <text evidence="2">The sequence shown here is derived from an EMBL/GenBank/DDBJ whole genome shotgun (WGS) entry which is preliminary data.</text>
</comment>
<evidence type="ECO:0000313" key="4">
    <source>
        <dbReference type="Proteomes" id="UP000825935"/>
    </source>
</evidence>
<dbReference type="EMBL" id="CM035442">
    <property type="protein sequence ID" value="KAH7279659.1"/>
    <property type="molecule type" value="Genomic_DNA"/>
</dbReference>
<dbReference type="EMBL" id="CM035442">
    <property type="protein sequence ID" value="KAH7279661.1"/>
    <property type="molecule type" value="Genomic_DNA"/>
</dbReference>
<name>A0A8T2Q7F7_CERRI</name>
<accession>A0A8T2Q7F7</accession>
<dbReference type="Proteomes" id="UP000825935">
    <property type="component" value="Chromosome 37"/>
</dbReference>
<keyword evidence="4" id="KW-1185">Reference proteome</keyword>
<protein>
    <recommendedName>
        <fullName evidence="5">NADH dehydrogenase subunit 4L</fullName>
    </recommendedName>
</protein>
<dbReference type="AlphaFoldDB" id="A0A8T2Q7F7"/>
<proteinExistence type="predicted"/>
<reference evidence="2" key="1">
    <citation type="submission" date="2021-08" db="EMBL/GenBank/DDBJ databases">
        <title>WGS assembly of Ceratopteris richardii.</title>
        <authorList>
            <person name="Marchant D.B."/>
            <person name="Chen G."/>
            <person name="Jenkins J."/>
            <person name="Shu S."/>
            <person name="Leebens-Mack J."/>
            <person name="Grimwood J."/>
            <person name="Schmutz J."/>
            <person name="Soltis P."/>
            <person name="Soltis D."/>
            <person name="Chen Z.-H."/>
        </authorList>
    </citation>
    <scope>NUCLEOTIDE SEQUENCE</scope>
    <source>
        <strain evidence="2">Whitten #5841</strain>
        <tissue evidence="2">Leaf</tissue>
    </source>
</reference>
<evidence type="ECO:0000313" key="3">
    <source>
        <dbReference type="EMBL" id="KAH7279661.1"/>
    </source>
</evidence>
<organism evidence="2 4">
    <name type="scientific">Ceratopteris richardii</name>
    <name type="common">Triangle waterfern</name>
    <dbReference type="NCBI Taxonomy" id="49495"/>
    <lineage>
        <taxon>Eukaryota</taxon>
        <taxon>Viridiplantae</taxon>
        <taxon>Streptophyta</taxon>
        <taxon>Embryophyta</taxon>
        <taxon>Tracheophyta</taxon>
        <taxon>Polypodiopsida</taxon>
        <taxon>Polypodiidae</taxon>
        <taxon>Polypodiales</taxon>
        <taxon>Pteridineae</taxon>
        <taxon>Pteridaceae</taxon>
        <taxon>Parkerioideae</taxon>
        <taxon>Ceratopteris</taxon>
    </lineage>
</organism>
<evidence type="ECO:0000256" key="1">
    <source>
        <dbReference type="SAM" id="SignalP"/>
    </source>
</evidence>
<sequence>MGPIPIFLIVTLLTRCRSCMKCSFLLFLGALNHWFEYGADDGSRIFMAIFSFENLIILGT</sequence>
<evidence type="ECO:0000313" key="2">
    <source>
        <dbReference type="EMBL" id="KAH7279659.1"/>
    </source>
</evidence>